<dbReference type="OrthoDB" id="185373at2759"/>
<evidence type="ECO:0000313" key="4">
    <source>
        <dbReference type="Proteomes" id="UP000663760"/>
    </source>
</evidence>
<dbReference type="AlphaFoldDB" id="A0A7I8KZI0"/>
<dbReference type="Gene3D" id="1.25.40.10">
    <property type="entry name" value="Tetratricopeptide repeat domain"/>
    <property type="match status" value="4"/>
</dbReference>
<name>A0A7I8KZI0_SPIIN</name>
<evidence type="ECO:0000256" key="2">
    <source>
        <dbReference type="PROSITE-ProRule" id="PRU00708"/>
    </source>
</evidence>
<feature type="repeat" description="PPR" evidence="2">
    <location>
        <begin position="119"/>
        <end position="153"/>
    </location>
</feature>
<dbReference type="FunFam" id="1.25.40.10:FF:000344">
    <property type="entry name" value="Pentatricopeptide repeat-containing protein"/>
    <property type="match status" value="1"/>
</dbReference>
<proteinExistence type="predicted"/>
<dbReference type="InterPro" id="IPR046848">
    <property type="entry name" value="E_motif"/>
</dbReference>
<protein>
    <submittedName>
        <fullName evidence="3">Uncharacterized protein</fullName>
    </submittedName>
</protein>
<dbReference type="NCBIfam" id="TIGR00756">
    <property type="entry name" value="PPR"/>
    <property type="match status" value="5"/>
</dbReference>
<dbReference type="Pfam" id="PF01535">
    <property type="entry name" value="PPR"/>
    <property type="match status" value="3"/>
</dbReference>
<dbReference type="InterPro" id="IPR011990">
    <property type="entry name" value="TPR-like_helical_dom_sf"/>
</dbReference>
<keyword evidence="4" id="KW-1185">Reference proteome</keyword>
<keyword evidence="1" id="KW-0677">Repeat</keyword>
<dbReference type="Pfam" id="PF12854">
    <property type="entry name" value="PPR_1"/>
    <property type="match status" value="1"/>
</dbReference>
<dbReference type="FunFam" id="1.25.40.10:FF:000184">
    <property type="entry name" value="Pentatricopeptide repeat-containing protein, chloroplastic"/>
    <property type="match status" value="1"/>
</dbReference>
<feature type="repeat" description="PPR" evidence="2">
    <location>
        <begin position="349"/>
        <end position="383"/>
    </location>
</feature>
<dbReference type="EMBL" id="LR746272">
    <property type="protein sequence ID" value="CAA7403111.1"/>
    <property type="molecule type" value="Genomic_DNA"/>
</dbReference>
<dbReference type="PANTHER" id="PTHR47926:SF436">
    <property type="entry name" value="PENTATRICOPEPTIDE REPEAT-CONTAINING PROTEIN ELI1, CHLOROPLASTIC-LIKE ISOFORM X2"/>
    <property type="match status" value="1"/>
</dbReference>
<dbReference type="Pfam" id="PF13041">
    <property type="entry name" value="PPR_2"/>
    <property type="match status" value="3"/>
</dbReference>
<feature type="repeat" description="PPR" evidence="2">
    <location>
        <begin position="248"/>
        <end position="282"/>
    </location>
</feature>
<dbReference type="PROSITE" id="PS51375">
    <property type="entry name" value="PPR"/>
    <property type="match status" value="4"/>
</dbReference>
<sequence>MTEIKQIQAQMIRAGLAFDPPAVDRLVSVCALQGFGSLLHARLMLSMVPNPTSFACNSIVRAYTNKNLPQEALLFYAEMIDSGLFPDNYTFPSLFKCCRDLGEGEQLHCHVVKLGFGYDSYVQNTLINMYSDCGSLSSAIRAFDRMVGRNTVSWATMIGAYTKWNRPVEALELYRRMDLEPNRVTLLNVLSACSRARDLESGRRVHEHISAKNLKVDLVLATALLDMYCKCGCLPLARQLFDAMPNRNQYSWNVIINGHIEHSSYEEALLLFREMQLSGIPADEVTLASLLLACSHLGALELGKWLHACIRREKVQIDVVLGTALVDMYAKCGCAEIALQVFRELPCRDVMTWTAVIGGLAMCGRGEEALELFTEMQSQGIRPDAVTFIGVLTACSHGGLLDEASSYFRSMSSVYSIQPSVEHYGCMVDLYGRAGRVDRAEELVNTMPMEPDYFVLGSLLGSCRIHGNVKMAERTARRILKIYPDDARAYVLLSNMYGSLGKWEELERTRELMTERSIRKPPGCSMVEVNGVVHEFSMGDGSHPHTA</sequence>
<organism evidence="3 4">
    <name type="scientific">Spirodela intermedia</name>
    <name type="common">Intermediate duckweed</name>
    <dbReference type="NCBI Taxonomy" id="51605"/>
    <lineage>
        <taxon>Eukaryota</taxon>
        <taxon>Viridiplantae</taxon>
        <taxon>Streptophyta</taxon>
        <taxon>Embryophyta</taxon>
        <taxon>Tracheophyta</taxon>
        <taxon>Spermatophyta</taxon>
        <taxon>Magnoliopsida</taxon>
        <taxon>Liliopsida</taxon>
        <taxon>Araceae</taxon>
        <taxon>Lemnoideae</taxon>
        <taxon>Spirodela</taxon>
    </lineage>
</organism>
<dbReference type="GO" id="GO:0009451">
    <property type="term" value="P:RNA modification"/>
    <property type="evidence" value="ECO:0007669"/>
    <property type="project" value="InterPro"/>
</dbReference>
<reference evidence="3" key="1">
    <citation type="submission" date="2020-02" db="EMBL/GenBank/DDBJ databases">
        <authorList>
            <person name="Scholz U."/>
            <person name="Mascher M."/>
            <person name="Fiebig A."/>
        </authorList>
    </citation>
    <scope>NUCLEOTIDE SEQUENCE</scope>
</reference>
<dbReference type="InterPro" id="IPR002885">
    <property type="entry name" value="PPR_rpt"/>
</dbReference>
<dbReference type="Proteomes" id="UP000663760">
    <property type="component" value="Chromosome 9"/>
</dbReference>
<dbReference type="GO" id="GO:0003723">
    <property type="term" value="F:RNA binding"/>
    <property type="evidence" value="ECO:0007669"/>
    <property type="project" value="InterPro"/>
</dbReference>
<evidence type="ECO:0000313" key="3">
    <source>
        <dbReference type="EMBL" id="CAA7403111.1"/>
    </source>
</evidence>
<evidence type="ECO:0000256" key="1">
    <source>
        <dbReference type="ARBA" id="ARBA00022737"/>
    </source>
</evidence>
<gene>
    <name evidence="3" type="ORF">SI8410_09013789</name>
</gene>
<feature type="repeat" description="PPR" evidence="2">
    <location>
        <begin position="52"/>
        <end position="86"/>
    </location>
</feature>
<dbReference type="Pfam" id="PF20431">
    <property type="entry name" value="E_motif"/>
    <property type="match status" value="1"/>
</dbReference>
<dbReference type="SUPFAM" id="SSF48452">
    <property type="entry name" value="TPR-like"/>
    <property type="match status" value="1"/>
</dbReference>
<dbReference type="FunFam" id="1.25.40.10:FF:000031">
    <property type="entry name" value="Pentatricopeptide repeat-containing protein mitochondrial"/>
    <property type="match status" value="1"/>
</dbReference>
<dbReference type="PANTHER" id="PTHR47926">
    <property type="entry name" value="PENTATRICOPEPTIDE REPEAT-CONTAINING PROTEIN"/>
    <property type="match status" value="1"/>
</dbReference>
<accession>A0A7I8KZI0</accession>
<dbReference type="InterPro" id="IPR046960">
    <property type="entry name" value="PPR_At4g14850-like_plant"/>
</dbReference>